<accession>A0ABS4NB35</accession>
<name>A0ABS4NB35_9THEO</name>
<protein>
    <submittedName>
        <fullName evidence="2">General stress protein CsbA</fullName>
    </submittedName>
</protein>
<sequence length="95" mass="11291">MRNFSIPFEFEHEEKLFWGMSARQLVYLGIFVATFFFCITVPLFSWIVRALTVLLVLIGCSLCAFLKVDGVYFDKFVMIYFTHRSRNKKFLNERS</sequence>
<comment type="caution">
    <text evidence="2">The sequence shown here is derived from an EMBL/GenBank/DDBJ whole genome shotgun (WGS) entry which is preliminary data.</text>
</comment>
<dbReference type="RefSeq" id="WP_209452826.1">
    <property type="nucleotide sequence ID" value="NZ_JAGGLT010000002.1"/>
</dbReference>
<dbReference type="InterPro" id="IPR024414">
    <property type="entry name" value="Uncharacterised_PrgI"/>
</dbReference>
<evidence type="ECO:0000313" key="2">
    <source>
        <dbReference type="EMBL" id="MBP2070859.1"/>
    </source>
</evidence>
<keyword evidence="1" id="KW-0812">Transmembrane</keyword>
<keyword evidence="1" id="KW-0472">Membrane</keyword>
<evidence type="ECO:0000256" key="1">
    <source>
        <dbReference type="SAM" id="Phobius"/>
    </source>
</evidence>
<organism evidence="2 3">
    <name type="scientific">Thermoanaerobacterium butyriciformans</name>
    <dbReference type="NCBI Taxonomy" id="1702242"/>
    <lineage>
        <taxon>Bacteria</taxon>
        <taxon>Bacillati</taxon>
        <taxon>Bacillota</taxon>
        <taxon>Clostridia</taxon>
        <taxon>Thermoanaerobacterales</taxon>
        <taxon>Thermoanaerobacteraceae</taxon>
        <taxon>Thermoanaerobacterium</taxon>
    </lineage>
</organism>
<reference evidence="2" key="1">
    <citation type="submission" date="2021-03" db="EMBL/GenBank/DDBJ databases">
        <title>Genomic Encyclopedia of Type Strains, Phase IV (KMG-IV): sequencing the most valuable type-strain genomes for metagenomic binning, comparative biology and taxonomic classification.</title>
        <authorList>
            <person name="Goeker M."/>
        </authorList>
    </citation>
    <scope>NUCLEOTIDE SEQUENCE</scope>
    <source>
        <strain evidence="2">DSM 101588</strain>
    </source>
</reference>
<dbReference type="EMBL" id="JAGGLT010000002">
    <property type="protein sequence ID" value="MBP2070859.1"/>
    <property type="molecule type" value="Genomic_DNA"/>
</dbReference>
<keyword evidence="1" id="KW-1133">Transmembrane helix</keyword>
<gene>
    <name evidence="2" type="ORF">J2Z80_000357</name>
</gene>
<dbReference type="Pfam" id="PF12666">
    <property type="entry name" value="PrgI"/>
    <property type="match status" value="1"/>
</dbReference>
<feature type="transmembrane region" description="Helical" evidence="1">
    <location>
        <begin position="25"/>
        <end position="44"/>
    </location>
</feature>
<feature type="transmembrane region" description="Helical" evidence="1">
    <location>
        <begin position="50"/>
        <end position="68"/>
    </location>
</feature>
<evidence type="ECO:0000313" key="3">
    <source>
        <dbReference type="Proteomes" id="UP001166402"/>
    </source>
</evidence>
<proteinExistence type="predicted"/>
<keyword evidence="3" id="KW-1185">Reference proteome</keyword>
<dbReference type="Proteomes" id="UP001166402">
    <property type="component" value="Unassembled WGS sequence"/>
</dbReference>